<evidence type="ECO:0000256" key="5">
    <source>
        <dbReference type="ARBA" id="ARBA00012256"/>
    </source>
</evidence>
<evidence type="ECO:0000259" key="12">
    <source>
        <dbReference type="Pfam" id="PF00464"/>
    </source>
</evidence>
<evidence type="ECO:0000256" key="7">
    <source>
        <dbReference type="ARBA" id="ARBA00022563"/>
    </source>
</evidence>
<name>A0AAV2P2L1_9HYME</name>
<dbReference type="CDD" id="cd00378">
    <property type="entry name" value="SHMT"/>
    <property type="match status" value="1"/>
</dbReference>
<dbReference type="InterPro" id="IPR039429">
    <property type="entry name" value="SHMT-like_dom"/>
</dbReference>
<dbReference type="EC" id="2.1.2.1" evidence="5 11"/>
<evidence type="ECO:0000256" key="9">
    <source>
        <dbReference type="ARBA" id="ARBA00022898"/>
    </source>
</evidence>
<dbReference type="InterPro" id="IPR015422">
    <property type="entry name" value="PyrdxlP-dep_Trfase_small"/>
</dbReference>
<keyword evidence="8 11" id="KW-0808">Transferase</keyword>
<dbReference type="FunFam" id="3.40.640.10:FF:000097">
    <property type="entry name" value="Serine hydroxymethyltransferase"/>
    <property type="match status" value="1"/>
</dbReference>
<dbReference type="InterPro" id="IPR019798">
    <property type="entry name" value="Ser_HO-MeTrfase_PLP_BS"/>
</dbReference>
<dbReference type="InterPro" id="IPR049943">
    <property type="entry name" value="Ser_HO-MeTrfase-like"/>
</dbReference>
<comment type="pathway">
    <text evidence="3 11">One-carbon metabolism; tetrahydrofolate interconversion.</text>
</comment>
<organism evidence="13 14">
    <name type="scientific">Lasius platythorax</name>
    <dbReference type="NCBI Taxonomy" id="488582"/>
    <lineage>
        <taxon>Eukaryota</taxon>
        <taxon>Metazoa</taxon>
        <taxon>Ecdysozoa</taxon>
        <taxon>Arthropoda</taxon>
        <taxon>Hexapoda</taxon>
        <taxon>Insecta</taxon>
        <taxon>Pterygota</taxon>
        <taxon>Neoptera</taxon>
        <taxon>Endopterygota</taxon>
        <taxon>Hymenoptera</taxon>
        <taxon>Apocrita</taxon>
        <taxon>Aculeata</taxon>
        <taxon>Formicoidea</taxon>
        <taxon>Formicidae</taxon>
        <taxon>Formicinae</taxon>
        <taxon>Lasius</taxon>
        <taxon>Lasius</taxon>
    </lineage>
</organism>
<evidence type="ECO:0000256" key="3">
    <source>
        <dbReference type="ARBA" id="ARBA00004777"/>
    </source>
</evidence>
<dbReference type="Pfam" id="PF00464">
    <property type="entry name" value="SHMT"/>
    <property type="match status" value="1"/>
</dbReference>
<comment type="similarity">
    <text evidence="4 11">Belongs to the SHMT family.</text>
</comment>
<keyword evidence="14" id="KW-1185">Reference proteome</keyword>
<dbReference type="GO" id="GO:0019264">
    <property type="term" value="P:glycine biosynthetic process from serine"/>
    <property type="evidence" value="ECO:0007669"/>
    <property type="project" value="InterPro"/>
</dbReference>
<dbReference type="GO" id="GO:0035999">
    <property type="term" value="P:tetrahydrofolate interconversion"/>
    <property type="evidence" value="ECO:0007669"/>
    <property type="project" value="InterPro"/>
</dbReference>
<evidence type="ECO:0000256" key="11">
    <source>
        <dbReference type="RuleBase" id="RU000585"/>
    </source>
</evidence>
<keyword evidence="7 11" id="KW-0554">One-carbon metabolism</keyword>
<dbReference type="PIRSF" id="PIRSF000412">
    <property type="entry name" value="SHMT"/>
    <property type="match status" value="1"/>
</dbReference>
<evidence type="ECO:0000256" key="6">
    <source>
        <dbReference type="ARBA" id="ARBA00016846"/>
    </source>
</evidence>
<protein>
    <recommendedName>
        <fullName evidence="6 11">Serine hydroxymethyltransferase</fullName>
        <ecNumber evidence="5 11">2.1.2.1</ecNumber>
    </recommendedName>
</protein>
<dbReference type="NCBIfam" id="NF000586">
    <property type="entry name" value="PRK00011.1"/>
    <property type="match status" value="1"/>
</dbReference>
<evidence type="ECO:0000256" key="10">
    <source>
        <dbReference type="PIRSR" id="PIRSR000412-50"/>
    </source>
</evidence>
<dbReference type="GO" id="GO:0030170">
    <property type="term" value="F:pyridoxal phosphate binding"/>
    <property type="evidence" value="ECO:0007669"/>
    <property type="project" value="InterPro"/>
</dbReference>
<dbReference type="GO" id="GO:0005634">
    <property type="term" value="C:nucleus"/>
    <property type="evidence" value="ECO:0007669"/>
    <property type="project" value="TreeGrafter"/>
</dbReference>
<evidence type="ECO:0000256" key="2">
    <source>
        <dbReference type="ARBA" id="ARBA00002224"/>
    </source>
</evidence>
<dbReference type="GO" id="GO:0005739">
    <property type="term" value="C:mitochondrion"/>
    <property type="evidence" value="ECO:0007669"/>
    <property type="project" value="TreeGrafter"/>
</dbReference>
<comment type="cofactor">
    <cofactor evidence="1 10 11">
        <name>pyridoxal 5'-phosphate</name>
        <dbReference type="ChEBI" id="CHEBI:597326"/>
    </cofactor>
</comment>
<accession>A0AAV2P2L1</accession>
<dbReference type="PANTHER" id="PTHR11680:SF59">
    <property type="entry name" value="SERINE HYDROXYMETHYLTRANSFERASE, CYTOSOLIC"/>
    <property type="match status" value="1"/>
</dbReference>
<reference evidence="13" key="1">
    <citation type="submission" date="2024-04" db="EMBL/GenBank/DDBJ databases">
        <authorList>
            <consortium name="Molecular Ecology Group"/>
        </authorList>
    </citation>
    <scope>NUCLEOTIDE SEQUENCE</scope>
</reference>
<keyword evidence="9 10" id="KW-0663">Pyridoxal phosphate</keyword>
<dbReference type="PROSITE" id="PS00096">
    <property type="entry name" value="SHMT"/>
    <property type="match status" value="1"/>
</dbReference>
<proteinExistence type="inferred from homology"/>
<dbReference type="PANTHER" id="PTHR11680">
    <property type="entry name" value="SERINE HYDROXYMETHYLTRANSFERASE"/>
    <property type="match status" value="1"/>
</dbReference>
<dbReference type="Gene3D" id="3.90.1150.10">
    <property type="entry name" value="Aspartate Aminotransferase, domain 1"/>
    <property type="match status" value="1"/>
</dbReference>
<comment type="function">
    <text evidence="2 11">Interconversion of serine and glycine.</text>
</comment>
<dbReference type="Gene3D" id="3.40.640.10">
    <property type="entry name" value="Type I PLP-dependent aspartate aminotransferase-like (Major domain)"/>
    <property type="match status" value="1"/>
</dbReference>
<sequence length="525" mass="58086">MMAGNWLSLNRRGFQLVENLLRARSYLIKNFADQGQFPNVCGLPSGRGIHLSTTCRVPEQKMAGILHNNVWETDPELFELLKKEKKRQESGLELIASENFTSLSVLQCLSSCLHNKYSEGYPGQRYYGGNEFIDEVELLAQKRSLEAFNLDPEQWGCNVQPYSGSPGNFAVYTGLLEPHGRIMGLDLPDGGHLTHGFFTANKKISATSIFFESMPYKVDPVSGYIDYDALEKQARLFKPKVIIAGVSCYSRCLNYKRFREIADENNAYLFSDMAHVSGLVAAGIIPSPFEFSDVVSTTTHKTLRGPRAGVIFYRKGVRSVAKDGKKIMYDIESKINQAVFPGLQGGPHNHAIAAIATTMKQVKTPEFIAYQKQVAANAKRLCAGLQERGYNISTQGTDVHMLLVDLRSTGITGSKAEKILEDISIACNKNTVPGDKSALNPSGIRLGTPALTTRGLIEEDFDKVVDFIHRGLQLSKQVSAISGPKLPDFKKVLSTDENIKAKVAALKEEVETFSRQFSIPGHETY</sequence>
<feature type="domain" description="Serine hydroxymethyltransferase-like" evidence="12">
    <location>
        <begin position="72"/>
        <end position="468"/>
    </location>
</feature>
<evidence type="ECO:0000256" key="1">
    <source>
        <dbReference type="ARBA" id="ARBA00001933"/>
    </source>
</evidence>
<dbReference type="SUPFAM" id="SSF53383">
    <property type="entry name" value="PLP-dependent transferases"/>
    <property type="match status" value="1"/>
</dbReference>
<dbReference type="InterPro" id="IPR001085">
    <property type="entry name" value="Ser_HO-MeTrfase"/>
</dbReference>
<dbReference type="AlphaFoldDB" id="A0AAV2P2L1"/>
<evidence type="ECO:0000256" key="8">
    <source>
        <dbReference type="ARBA" id="ARBA00022679"/>
    </source>
</evidence>
<dbReference type="HAMAP" id="MF_00051">
    <property type="entry name" value="SHMT"/>
    <property type="match status" value="1"/>
</dbReference>
<comment type="catalytic activity">
    <reaction evidence="11">
        <text>(6R)-5,10-methylene-5,6,7,8-tetrahydrofolate + glycine + H2O = (6S)-5,6,7,8-tetrahydrofolate + L-serine</text>
        <dbReference type="Rhea" id="RHEA:15481"/>
        <dbReference type="ChEBI" id="CHEBI:15377"/>
        <dbReference type="ChEBI" id="CHEBI:15636"/>
        <dbReference type="ChEBI" id="CHEBI:33384"/>
        <dbReference type="ChEBI" id="CHEBI:57305"/>
        <dbReference type="ChEBI" id="CHEBI:57453"/>
        <dbReference type="EC" id="2.1.2.1"/>
    </reaction>
</comment>
<dbReference type="GO" id="GO:0004372">
    <property type="term" value="F:glycine hydroxymethyltransferase activity"/>
    <property type="evidence" value="ECO:0007669"/>
    <property type="project" value="UniProtKB-EC"/>
</dbReference>
<gene>
    <name evidence="13" type="ORF">LPLAT_LOCUS12349</name>
</gene>
<evidence type="ECO:0000313" key="14">
    <source>
        <dbReference type="Proteomes" id="UP001497644"/>
    </source>
</evidence>
<evidence type="ECO:0000256" key="4">
    <source>
        <dbReference type="ARBA" id="ARBA00006376"/>
    </source>
</evidence>
<dbReference type="EMBL" id="OZ034830">
    <property type="protein sequence ID" value="CAL1687081.1"/>
    <property type="molecule type" value="Genomic_DNA"/>
</dbReference>
<evidence type="ECO:0000313" key="13">
    <source>
        <dbReference type="EMBL" id="CAL1687081.1"/>
    </source>
</evidence>
<dbReference type="InterPro" id="IPR015421">
    <property type="entry name" value="PyrdxlP-dep_Trfase_major"/>
</dbReference>
<feature type="modified residue" description="N6-(pyridoxal phosphate)lysine" evidence="10">
    <location>
        <position position="301"/>
    </location>
</feature>
<dbReference type="Proteomes" id="UP001497644">
    <property type="component" value="Chromosome 7"/>
</dbReference>
<dbReference type="InterPro" id="IPR015424">
    <property type="entry name" value="PyrdxlP-dep_Trfase"/>
</dbReference>